<comment type="catalytic activity">
    <reaction evidence="6">
        <text>2 a quinone + NADH + H(+) = 2 a 1,4-benzosemiquinone + NAD(+)</text>
        <dbReference type="Rhea" id="RHEA:65952"/>
        <dbReference type="ChEBI" id="CHEBI:15378"/>
        <dbReference type="ChEBI" id="CHEBI:57540"/>
        <dbReference type="ChEBI" id="CHEBI:57945"/>
        <dbReference type="ChEBI" id="CHEBI:132124"/>
        <dbReference type="ChEBI" id="CHEBI:134225"/>
    </reaction>
</comment>
<dbReference type="Pfam" id="PF02525">
    <property type="entry name" value="Flavodoxin_2"/>
    <property type="match status" value="1"/>
</dbReference>
<evidence type="ECO:0000256" key="4">
    <source>
        <dbReference type="ARBA" id="ARBA00023027"/>
    </source>
</evidence>
<dbReference type="PANTHER" id="PTHR43741:SF4">
    <property type="entry name" value="FMN-DEPENDENT NADH:QUINONE OXIDOREDUCTASE"/>
    <property type="match status" value="1"/>
</dbReference>
<dbReference type="InterPro" id="IPR003680">
    <property type="entry name" value="Flavodoxin_fold"/>
</dbReference>
<keyword evidence="2 6" id="KW-0288">FMN</keyword>
<proteinExistence type="inferred from homology"/>
<dbReference type="HAMAP" id="MF_01216">
    <property type="entry name" value="Azoreductase_type1"/>
    <property type="match status" value="1"/>
</dbReference>
<evidence type="ECO:0000256" key="2">
    <source>
        <dbReference type="ARBA" id="ARBA00022643"/>
    </source>
</evidence>
<organism evidence="8 9">
    <name type="scientific">Saccharothrix tamanrassetensis</name>
    <dbReference type="NCBI Taxonomy" id="1051531"/>
    <lineage>
        <taxon>Bacteria</taxon>
        <taxon>Bacillati</taxon>
        <taxon>Actinomycetota</taxon>
        <taxon>Actinomycetes</taxon>
        <taxon>Pseudonocardiales</taxon>
        <taxon>Pseudonocardiaceae</taxon>
        <taxon>Saccharothrix</taxon>
    </lineage>
</organism>
<name>A0A841CNP0_9PSEU</name>
<evidence type="ECO:0000256" key="6">
    <source>
        <dbReference type="HAMAP-Rule" id="MF_01216"/>
    </source>
</evidence>
<dbReference type="Gene3D" id="3.40.50.360">
    <property type="match status" value="1"/>
</dbReference>
<comment type="catalytic activity">
    <reaction evidence="5">
        <text>N,N-dimethyl-1,4-phenylenediamine + anthranilate + 2 NAD(+) = 2-(4-dimethylaminophenyl)diazenylbenzoate + 2 NADH + 2 H(+)</text>
        <dbReference type="Rhea" id="RHEA:55872"/>
        <dbReference type="ChEBI" id="CHEBI:15378"/>
        <dbReference type="ChEBI" id="CHEBI:15783"/>
        <dbReference type="ChEBI" id="CHEBI:16567"/>
        <dbReference type="ChEBI" id="CHEBI:57540"/>
        <dbReference type="ChEBI" id="CHEBI:57945"/>
        <dbReference type="ChEBI" id="CHEBI:71579"/>
        <dbReference type="EC" id="1.7.1.17"/>
    </reaction>
    <physiologicalReaction direction="right-to-left" evidence="5">
        <dbReference type="Rhea" id="RHEA:55874"/>
    </physiologicalReaction>
</comment>
<comment type="caution">
    <text evidence="8">The sequence shown here is derived from an EMBL/GenBank/DDBJ whole genome shotgun (WGS) entry which is preliminary data.</text>
</comment>
<gene>
    <name evidence="6" type="primary">azoR</name>
    <name evidence="8" type="ORF">FHS29_004200</name>
</gene>
<keyword evidence="4 6" id="KW-0520">NAD</keyword>
<evidence type="ECO:0000256" key="5">
    <source>
        <dbReference type="ARBA" id="ARBA00048542"/>
    </source>
</evidence>
<comment type="similarity">
    <text evidence="6">Belongs to the azoreductase type 1 family.</text>
</comment>
<sequence length="203" mass="22456">MLLHIDSSPRTQGSVTREVTAAFAAAWREAHPNAGYTYRDLSAEPLPHVDGEVVAAREGVDRHELEQRLKGELRAADTILIGAPMYNFSVPSSLKAWLDWVLVPEFFVDQETGVGALTDKRVVVVTARGGSYAPGTPRHGFDFQEPYLRAVFAMVGLDRDLEFVHAELTLAHARPQLAQFRELADASRADAHRVVRELAAQSR</sequence>
<comment type="cofactor">
    <cofactor evidence="6">
        <name>FMN</name>
        <dbReference type="ChEBI" id="CHEBI:58210"/>
    </cofactor>
    <text evidence="6">Binds 1 FMN per subunit.</text>
</comment>
<keyword evidence="9" id="KW-1185">Reference proteome</keyword>
<dbReference type="Proteomes" id="UP000547510">
    <property type="component" value="Unassembled WGS sequence"/>
</dbReference>
<dbReference type="EC" id="1.7.1.17" evidence="6"/>
<feature type="domain" description="Flavodoxin-like fold" evidence="7">
    <location>
        <begin position="2"/>
        <end position="179"/>
    </location>
</feature>
<dbReference type="EMBL" id="JACHJN010000006">
    <property type="protein sequence ID" value="MBB5957605.1"/>
    <property type="molecule type" value="Genomic_DNA"/>
</dbReference>
<dbReference type="PANTHER" id="PTHR43741">
    <property type="entry name" value="FMN-DEPENDENT NADH-AZOREDUCTASE 1"/>
    <property type="match status" value="1"/>
</dbReference>
<evidence type="ECO:0000259" key="7">
    <source>
        <dbReference type="Pfam" id="PF02525"/>
    </source>
</evidence>
<evidence type="ECO:0000256" key="1">
    <source>
        <dbReference type="ARBA" id="ARBA00022630"/>
    </source>
</evidence>
<keyword evidence="1 6" id="KW-0285">Flavoprotein</keyword>
<dbReference type="GO" id="GO:0009055">
    <property type="term" value="F:electron transfer activity"/>
    <property type="evidence" value="ECO:0007669"/>
    <property type="project" value="UniProtKB-UniRule"/>
</dbReference>
<dbReference type="GO" id="GO:0016652">
    <property type="term" value="F:oxidoreductase activity, acting on NAD(P)H as acceptor"/>
    <property type="evidence" value="ECO:0007669"/>
    <property type="project" value="UniProtKB-UniRule"/>
</dbReference>
<protein>
    <recommendedName>
        <fullName evidence="6">FMN dependent NADH:quinone oxidoreductase</fullName>
        <ecNumber evidence="6">1.6.5.-</ecNumber>
    </recommendedName>
    <alternativeName>
        <fullName evidence="6">Azo-dye reductase</fullName>
    </alternativeName>
    <alternativeName>
        <fullName evidence="6">FMN-dependent NADH-azo compound oxidoreductase</fullName>
    </alternativeName>
    <alternativeName>
        <fullName evidence="6">FMN-dependent NADH-azoreductase</fullName>
        <ecNumber evidence="6">1.7.1.17</ecNumber>
    </alternativeName>
</protein>
<dbReference type="GO" id="GO:0010181">
    <property type="term" value="F:FMN binding"/>
    <property type="evidence" value="ECO:0007669"/>
    <property type="project" value="UniProtKB-UniRule"/>
</dbReference>
<accession>A0A841CNP0</accession>
<dbReference type="RefSeq" id="WP_184692822.1">
    <property type="nucleotide sequence ID" value="NZ_JACHJN010000006.1"/>
</dbReference>
<keyword evidence="3 6" id="KW-0560">Oxidoreductase</keyword>
<dbReference type="SUPFAM" id="SSF52218">
    <property type="entry name" value="Flavoproteins"/>
    <property type="match status" value="1"/>
</dbReference>
<dbReference type="AlphaFoldDB" id="A0A841CNP0"/>
<dbReference type="InterPro" id="IPR029039">
    <property type="entry name" value="Flavoprotein-like_sf"/>
</dbReference>
<evidence type="ECO:0000313" key="8">
    <source>
        <dbReference type="EMBL" id="MBB5957605.1"/>
    </source>
</evidence>
<comment type="caution">
    <text evidence="6">Lacks conserved residue(s) required for the propagation of feature annotation.</text>
</comment>
<evidence type="ECO:0000256" key="3">
    <source>
        <dbReference type="ARBA" id="ARBA00023002"/>
    </source>
</evidence>
<evidence type="ECO:0000313" key="9">
    <source>
        <dbReference type="Proteomes" id="UP000547510"/>
    </source>
</evidence>
<dbReference type="EC" id="1.6.5.-" evidence="6"/>
<feature type="binding site" evidence="6">
    <location>
        <position position="8"/>
    </location>
    <ligand>
        <name>FMN</name>
        <dbReference type="ChEBI" id="CHEBI:58210"/>
    </ligand>
</feature>
<comment type="subunit">
    <text evidence="6">Homodimer.</text>
</comment>
<dbReference type="InterPro" id="IPR023048">
    <property type="entry name" value="NADH:quinone_OxRdtase_FMN_depd"/>
</dbReference>
<dbReference type="GO" id="GO:0016655">
    <property type="term" value="F:oxidoreductase activity, acting on NAD(P)H, quinone or similar compound as acceptor"/>
    <property type="evidence" value="ECO:0007669"/>
    <property type="project" value="InterPro"/>
</dbReference>
<feature type="binding site" evidence="6">
    <location>
        <begin position="85"/>
        <end position="88"/>
    </location>
    <ligand>
        <name>FMN</name>
        <dbReference type="ChEBI" id="CHEBI:58210"/>
    </ligand>
</feature>
<reference evidence="8 9" key="1">
    <citation type="submission" date="2020-08" db="EMBL/GenBank/DDBJ databases">
        <title>Genomic Encyclopedia of Type Strains, Phase III (KMG-III): the genomes of soil and plant-associated and newly described type strains.</title>
        <authorList>
            <person name="Whitman W."/>
        </authorList>
    </citation>
    <scope>NUCLEOTIDE SEQUENCE [LARGE SCALE GENOMIC DNA]</scope>
    <source>
        <strain evidence="8 9">CECT 8640</strain>
    </source>
</reference>
<dbReference type="InterPro" id="IPR050104">
    <property type="entry name" value="FMN-dep_NADH:Q_OxRdtase_AzoR1"/>
</dbReference>
<comment type="function">
    <text evidence="6">Also exhibits azoreductase activity. Catalyzes the reductive cleavage of the azo bond in aromatic azo compounds to the corresponding amines.</text>
</comment>
<comment type="function">
    <text evidence="6">Quinone reductase that provides resistance to thiol-specific stress caused by electrophilic quinones.</text>
</comment>